<dbReference type="HOGENOM" id="CLU_005379_4_1_9"/>
<proteinExistence type="inferred from homology"/>
<dbReference type="InterPro" id="IPR003593">
    <property type="entry name" value="AAA+_ATPase"/>
</dbReference>
<sequence length="400" mass="44868">MIQAEQLHARIMEELDMTREIEDEELTDLIHRVLQEACIQEYITLRERTALGKELFNAFRKLDLLQELLEDERITEIMINGTKNIFIEQDGRLFQTEKRFTSRDKLEDVVQQIVSGANRTVNEASPIADARLPDGARVNVVLAPVALDGPIVTIRKFPKDTITMEQLIAWNSVSREAADFLTLLTAAKYNIFISGGTGSGKTTFLNALSQYIPGDERIITIEDNAELRIMDIPNLVRLEARNANVEGTGEITIRSLIKTALRMRPDRIIVGEVRSAEAIDMLQALNTGHDGSLSTGHANSPKDMLSRLETMVLMGMDLPLPAIQRQIASGVDIIVHLGRLRDKSRKVLEIVEVLDYEEGGITLRPLFAYEETGDTDGRIQGEWRKINEIAHRGKLLAAGY</sequence>
<dbReference type="PANTHER" id="PTHR30486:SF15">
    <property type="entry name" value="TYPE II_IV SECRETION SYSTEM ATPASE"/>
    <property type="match status" value="1"/>
</dbReference>
<dbReference type="GO" id="GO:0016887">
    <property type="term" value="F:ATP hydrolysis activity"/>
    <property type="evidence" value="ECO:0007669"/>
    <property type="project" value="InterPro"/>
</dbReference>
<dbReference type="CDD" id="cd01130">
    <property type="entry name" value="VirB11-like_ATPase"/>
    <property type="match status" value="1"/>
</dbReference>
<dbReference type="Gene3D" id="3.30.450.380">
    <property type="match status" value="1"/>
</dbReference>
<gene>
    <name evidence="3" type="ORF">CLOHYLEM_06178</name>
</gene>
<dbReference type="SUPFAM" id="SSF52540">
    <property type="entry name" value="P-loop containing nucleoside triphosphate hydrolases"/>
    <property type="match status" value="1"/>
</dbReference>
<dbReference type="InterPro" id="IPR001482">
    <property type="entry name" value="T2SS/T4SS_dom"/>
</dbReference>
<dbReference type="OrthoDB" id="9810761at2"/>
<organism evidence="3 4">
    <name type="scientific">[Clostridium] hylemonae DSM 15053</name>
    <dbReference type="NCBI Taxonomy" id="553973"/>
    <lineage>
        <taxon>Bacteria</taxon>
        <taxon>Bacillati</taxon>
        <taxon>Bacillota</taxon>
        <taxon>Clostridia</taxon>
        <taxon>Lachnospirales</taxon>
        <taxon>Lachnospiraceae</taxon>
    </lineage>
</organism>
<name>C0C207_9FIRM</name>
<comment type="similarity">
    <text evidence="1">Belongs to the GSP E family.</text>
</comment>
<dbReference type="RefSeq" id="WP_006443530.1">
    <property type="nucleotide sequence ID" value="NZ_CP036524.1"/>
</dbReference>
<evidence type="ECO:0000256" key="1">
    <source>
        <dbReference type="ARBA" id="ARBA00006611"/>
    </source>
</evidence>
<comment type="caution">
    <text evidence="3">The sequence shown here is derived from an EMBL/GenBank/DDBJ whole genome shotgun (WGS) entry which is preliminary data.</text>
</comment>
<dbReference type="SMART" id="SM00382">
    <property type="entry name" value="AAA"/>
    <property type="match status" value="1"/>
</dbReference>
<protein>
    <submittedName>
        <fullName evidence="3">Type II/IV secretion system protein</fullName>
    </submittedName>
</protein>
<dbReference type="InterPro" id="IPR027417">
    <property type="entry name" value="P-loop_NTPase"/>
</dbReference>
<feature type="domain" description="AAA+ ATPase" evidence="2">
    <location>
        <begin position="187"/>
        <end position="341"/>
    </location>
</feature>
<reference evidence="3" key="2">
    <citation type="submission" date="2013-06" db="EMBL/GenBank/DDBJ databases">
        <title>Draft genome sequence of Clostridium hylemonae (DSM 15053).</title>
        <authorList>
            <person name="Sudarsanam P."/>
            <person name="Ley R."/>
            <person name="Guruge J."/>
            <person name="Turnbaugh P.J."/>
            <person name="Mahowald M."/>
            <person name="Liep D."/>
            <person name="Gordon J."/>
        </authorList>
    </citation>
    <scope>NUCLEOTIDE SEQUENCE</scope>
    <source>
        <strain evidence="3">DSM 15053</strain>
    </source>
</reference>
<reference evidence="3" key="1">
    <citation type="submission" date="2009-02" db="EMBL/GenBank/DDBJ databases">
        <authorList>
            <person name="Fulton L."/>
            <person name="Clifton S."/>
            <person name="Fulton B."/>
            <person name="Xu J."/>
            <person name="Minx P."/>
            <person name="Pepin K.H."/>
            <person name="Johnson M."/>
            <person name="Bhonagiri V."/>
            <person name="Nash W.E."/>
            <person name="Mardis E.R."/>
            <person name="Wilson R.K."/>
        </authorList>
    </citation>
    <scope>NUCLEOTIDE SEQUENCE [LARGE SCALE GENOMIC DNA]</scope>
    <source>
        <strain evidence="3">DSM 15053</strain>
    </source>
</reference>
<evidence type="ECO:0000313" key="4">
    <source>
        <dbReference type="Proteomes" id="UP000004893"/>
    </source>
</evidence>
<dbReference type="PANTHER" id="PTHR30486">
    <property type="entry name" value="TWITCHING MOTILITY PROTEIN PILT"/>
    <property type="match status" value="1"/>
</dbReference>
<dbReference type="Proteomes" id="UP000004893">
    <property type="component" value="Unassembled WGS sequence"/>
</dbReference>
<evidence type="ECO:0000259" key="2">
    <source>
        <dbReference type="SMART" id="SM00382"/>
    </source>
</evidence>
<dbReference type="STRING" id="553973.CLOHYLEM_06178"/>
<keyword evidence="4" id="KW-1185">Reference proteome</keyword>
<accession>C0C207</accession>
<dbReference type="EMBL" id="ABYI02000022">
    <property type="protein sequence ID" value="EEG74171.1"/>
    <property type="molecule type" value="Genomic_DNA"/>
</dbReference>
<dbReference type="eggNOG" id="COG4962">
    <property type="taxonomic scope" value="Bacteria"/>
</dbReference>
<dbReference type="AlphaFoldDB" id="C0C207"/>
<dbReference type="Pfam" id="PF00437">
    <property type="entry name" value="T2SSE"/>
    <property type="match status" value="1"/>
</dbReference>
<dbReference type="Gene3D" id="3.40.50.300">
    <property type="entry name" value="P-loop containing nucleotide triphosphate hydrolases"/>
    <property type="match status" value="1"/>
</dbReference>
<dbReference type="InterPro" id="IPR050921">
    <property type="entry name" value="T4SS_GSP_E_ATPase"/>
</dbReference>
<evidence type="ECO:0000313" key="3">
    <source>
        <dbReference type="EMBL" id="EEG74171.1"/>
    </source>
</evidence>